<gene>
    <name evidence="5" type="ORF">DCMF_26765</name>
</gene>
<proteinExistence type="inferred from homology"/>
<dbReference type="Proteomes" id="UP000323521">
    <property type="component" value="Chromosome"/>
</dbReference>
<dbReference type="AlphaFoldDB" id="A0A3G1KZR4"/>
<dbReference type="KEGG" id="fwa:DCMF_26765"/>
<dbReference type="GO" id="GO:0015948">
    <property type="term" value="P:methanogenesis"/>
    <property type="evidence" value="ECO:0007669"/>
    <property type="project" value="UniProtKB-UniRule"/>
</dbReference>
<evidence type="ECO:0000256" key="1">
    <source>
        <dbReference type="ARBA" id="ARBA00007137"/>
    </source>
</evidence>
<dbReference type="RefSeq" id="WP_148137265.1">
    <property type="nucleotide sequence ID" value="NZ_CP017634.1"/>
</dbReference>
<dbReference type="OrthoDB" id="5418352at2"/>
<keyword evidence="2 5" id="KW-0489">Methyltransferase</keyword>
<evidence type="ECO:0000256" key="2">
    <source>
        <dbReference type="ARBA" id="ARBA00022603"/>
    </source>
</evidence>
<dbReference type="GO" id="GO:0032259">
    <property type="term" value="P:methylation"/>
    <property type="evidence" value="ECO:0007669"/>
    <property type="project" value="UniProtKB-KW"/>
</dbReference>
<evidence type="ECO:0000313" key="5">
    <source>
        <dbReference type="EMBL" id="ATW27879.1"/>
    </source>
</evidence>
<evidence type="ECO:0000256" key="4">
    <source>
        <dbReference type="PIRNR" id="PIRNR037567"/>
    </source>
</evidence>
<reference evidence="5 6" key="1">
    <citation type="submission" date="2016-10" db="EMBL/GenBank/DDBJ databases">
        <title>Complete Genome Sequence of Peptococcaceae strain DCMF.</title>
        <authorList>
            <person name="Edwards R.J."/>
            <person name="Holland S.I."/>
            <person name="Deshpande N.P."/>
            <person name="Wong Y.K."/>
            <person name="Ertan H."/>
            <person name="Manefield M."/>
            <person name="Russell T.L."/>
            <person name="Lee M.J."/>
        </authorList>
    </citation>
    <scope>NUCLEOTIDE SEQUENCE [LARGE SCALE GENOMIC DNA]</scope>
    <source>
        <strain evidence="5 6">DCMF</strain>
    </source>
</reference>
<dbReference type="InterPro" id="IPR038601">
    <property type="entry name" value="MttB-like_sf"/>
</dbReference>
<dbReference type="Pfam" id="PF06253">
    <property type="entry name" value="MTTB"/>
    <property type="match status" value="1"/>
</dbReference>
<dbReference type="PIRSF" id="PIRSF037567">
    <property type="entry name" value="MTTB_MeTrfase"/>
    <property type="match status" value="1"/>
</dbReference>
<dbReference type="EMBL" id="CP017634">
    <property type="protein sequence ID" value="ATW27879.1"/>
    <property type="molecule type" value="Genomic_DNA"/>
</dbReference>
<dbReference type="InterPro" id="IPR010426">
    <property type="entry name" value="MTTB_MeTrfase"/>
</dbReference>
<sequence length="470" mass="51789">MQKYEVLKKDQIEQIHETTMNVLEKIGVEFRYGPALDVFAKAGVKVEGQRVFLSRKMVEEQIKKAPGQFTLYARNPEKNVLLGGDSLVFTPGYGSPFITDLDRGKRQGTLEDFHNLAKLSGASPYQDLTGGILVEPNDIPTGRRHVEMAYSCIKNSDKCFMGSSYGDKCAQDIVKMMSLVFGPEWNPVQKPALLTLINSITPLIFDERMLGALMEYAKTGQAVVITSLTMAGATGPATLAGSLVCQNAEVLAGITLAQLIREGTPVIYGSASSITEMSTGSLTIGAPEMSLLTAASAQMARYYHLPCRGGGAISDVKTADAQAGYESMMNLLITEVSGINFVLHAAGIIESYNTISYEKFIIDDEICGMVKRIKKSFDVNQETLAFDVIKEVGPGGHFLDKEHTFHHFRGEFYRPALSNRTTYEMWKENGSRQAMEVANKKWKEILSNYQPPELPAQVDKALQKFMGEIK</sequence>
<evidence type="ECO:0000313" key="6">
    <source>
        <dbReference type="Proteomes" id="UP000323521"/>
    </source>
</evidence>
<name>A0A3G1KZR4_FORW1</name>
<dbReference type="GO" id="GO:0008168">
    <property type="term" value="F:methyltransferase activity"/>
    <property type="evidence" value="ECO:0007669"/>
    <property type="project" value="UniProtKB-KW"/>
</dbReference>
<protein>
    <recommendedName>
        <fullName evidence="4">Methyltransferase</fullName>
        <ecNumber evidence="4">2.1.1.-</ecNumber>
    </recommendedName>
</protein>
<dbReference type="EC" id="2.1.1.-" evidence="4"/>
<keyword evidence="6" id="KW-1185">Reference proteome</keyword>
<evidence type="ECO:0000256" key="3">
    <source>
        <dbReference type="ARBA" id="ARBA00022679"/>
    </source>
</evidence>
<dbReference type="Gene3D" id="3.20.20.480">
    <property type="entry name" value="Trimethylamine methyltransferase-like"/>
    <property type="match status" value="1"/>
</dbReference>
<accession>A0A3G1KZR4</accession>
<keyword evidence="3 4" id="KW-0808">Transferase</keyword>
<organism evidence="5 6">
    <name type="scientific">Formimonas warabiya</name>
    <dbReference type="NCBI Taxonomy" id="1761012"/>
    <lineage>
        <taxon>Bacteria</taxon>
        <taxon>Bacillati</taxon>
        <taxon>Bacillota</taxon>
        <taxon>Clostridia</taxon>
        <taxon>Eubacteriales</taxon>
        <taxon>Peptococcaceae</taxon>
        <taxon>Candidatus Formimonas</taxon>
    </lineage>
</organism>
<comment type="similarity">
    <text evidence="1 4">Belongs to the trimethylamine methyltransferase family.</text>
</comment>